<gene>
    <name evidence="9" type="ORF">M0L20_26990</name>
</gene>
<keyword evidence="5 7" id="KW-1133">Transmembrane helix</keyword>
<comment type="caution">
    <text evidence="9">The sequence shown here is derived from an EMBL/GenBank/DDBJ whole genome shotgun (WGS) entry which is preliminary data.</text>
</comment>
<dbReference type="EMBL" id="JALPRF010000009">
    <property type="protein sequence ID" value="MCK8495541.1"/>
    <property type="molecule type" value="Genomic_DNA"/>
</dbReference>
<feature type="domain" description="YWFCY" evidence="8">
    <location>
        <begin position="5"/>
        <end position="147"/>
    </location>
</feature>
<dbReference type="Proteomes" id="UP001202180">
    <property type="component" value="Unassembled WGS sequence"/>
</dbReference>
<dbReference type="InterPro" id="IPR025988">
    <property type="entry name" value="YWFCY_dom"/>
</dbReference>
<accession>A0ABT0HTP9</accession>
<feature type="transmembrane region" description="Helical" evidence="7">
    <location>
        <begin position="12"/>
        <end position="29"/>
    </location>
</feature>
<proteinExistence type="inferred from homology"/>
<dbReference type="RefSeq" id="WP_232563728.1">
    <property type="nucleotide sequence ID" value="NZ_JALPRF010000009.1"/>
</dbReference>
<dbReference type="NCBIfam" id="NF041326">
    <property type="entry name" value="Bacteroid_MobC"/>
    <property type="match status" value="1"/>
</dbReference>
<dbReference type="Pfam" id="PF02534">
    <property type="entry name" value="T4SS-DNA_transf"/>
    <property type="match status" value="1"/>
</dbReference>
<dbReference type="InterPro" id="IPR051539">
    <property type="entry name" value="T4SS-coupling_protein"/>
</dbReference>
<evidence type="ECO:0000259" key="8">
    <source>
        <dbReference type="Pfam" id="PF14293"/>
    </source>
</evidence>
<feature type="transmembrane region" description="Helical" evidence="7">
    <location>
        <begin position="59"/>
        <end position="78"/>
    </location>
</feature>
<keyword evidence="10" id="KW-1185">Reference proteome</keyword>
<evidence type="ECO:0000256" key="5">
    <source>
        <dbReference type="ARBA" id="ARBA00022989"/>
    </source>
</evidence>
<evidence type="ECO:0000313" key="10">
    <source>
        <dbReference type="Proteomes" id="UP001202180"/>
    </source>
</evidence>
<evidence type="ECO:0000256" key="6">
    <source>
        <dbReference type="ARBA" id="ARBA00023136"/>
    </source>
</evidence>
<feature type="transmembrane region" description="Helical" evidence="7">
    <location>
        <begin position="90"/>
        <end position="111"/>
    </location>
</feature>
<keyword evidence="3" id="KW-1003">Cell membrane</keyword>
<evidence type="ECO:0000256" key="4">
    <source>
        <dbReference type="ARBA" id="ARBA00022692"/>
    </source>
</evidence>
<dbReference type="CDD" id="cd01127">
    <property type="entry name" value="TrwB_TraG_TraD_VirD4"/>
    <property type="match status" value="1"/>
</dbReference>
<organism evidence="9 10">
    <name type="scientific">Spirosoma liriopis</name>
    <dbReference type="NCBI Taxonomy" id="2937440"/>
    <lineage>
        <taxon>Bacteria</taxon>
        <taxon>Pseudomonadati</taxon>
        <taxon>Bacteroidota</taxon>
        <taxon>Cytophagia</taxon>
        <taxon>Cytophagales</taxon>
        <taxon>Cytophagaceae</taxon>
        <taxon>Spirosoma</taxon>
    </lineage>
</organism>
<name>A0ABT0HTP9_9BACT</name>
<keyword evidence="4 7" id="KW-0812">Transmembrane</keyword>
<reference evidence="9 10" key="1">
    <citation type="submission" date="2022-04" db="EMBL/GenBank/DDBJ databases">
        <title>Spirosoma sp. strain RP8 genome sequencing and assembly.</title>
        <authorList>
            <person name="Jung Y."/>
        </authorList>
    </citation>
    <scope>NUCLEOTIDE SEQUENCE [LARGE SCALE GENOMIC DNA]</scope>
    <source>
        <strain evidence="9 10">RP8</strain>
    </source>
</reference>
<evidence type="ECO:0000256" key="7">
    <source>
        <dbReference type="SAM" id="Phobius"/>
    </source>
</evidence>
<keyword evidence="6 7" id="KW-0472">Membrane</keyword>
<dbReference type="PANTHER" id="PTHR37937">
    <property type="entry name" value="CONJUGATIVE TRANSFER: DNA TRANSPORT"/>
    <property type="match status" value="1"/>
</dbReference>
<dbReference type="Pfam" id="PF14293">
    <property type="entry name" value="YWFCY"/>
    <property type="match status" value="1"/>
</dbReference>
<evidence type="ECO:0000313" key="9">
    <source>
        <dbReference type="EMBL" id="MCK8495541.1"/>
    </source>
</evidence>
<feature type="transmembrane region" description="Helical" evidence="7">
    <location>
        <begin position="123"/>
        <end position="143"/>
    </location>
</feature>
<dbReference type="Gene3D" id="3.40.50.300">
    <property type="entry name" value="P-loop containing nucleotide triphosphate hydrolases"/>
    <property type="match status" value="2"/>
</dbReference>
<dbReference type="InterPro" id="IPR027417">
    <property type="entry name" value="P-loop_NTPase"/>
</dbReference>
<protein>
    <submittedName>
        <fullName evidence="9">YWFCY domain-containing protein</fullName>
    </submittedName>
</protein>
<sequence>MGTQDKEYRGILNMLLFMSLALIGFHLYFFCYDTLQSIGFSFALLDRFILSIDRATHLFSHPIYSKLAALLLLGIWTFGNKTRKQLNVTWAHVTWASIIGGALLLLNGKLLRVAWLSAEARNGAYLVTTLIGYLLLIKAGSYANQILGVKIGEDAFNDENESFEQEAELKQNEYSVNIPTEYHVKKKFRKGWVNVVNPFRATLVMGTPGSGKSFAVVNNFIRQHLEKGFTMYIYDYKFPDLSNIAYHYLQKNRRAFKRMPTFYVINFDDPRRSNRCNPLLPELMSDIIDAQEAARTILLNLNKSWIQKQGDFFVESPMNFLTAVIWYLKKYDERRLRGLAQQGLTDDGQRYCTFPHVIEFAGAEYRELFPILQSEPEIENLLKPFASALRNEAYEQLEGQIASARIPLSRLSSPALYWVMTGNDFSLDINNPDDPKVLCVGNNPERQEVYGAALGLFNARLIKLVNKKGRLKSSLIIDELPTIYFRGLDNLIATARSNKVSTCLGLQDLSQLKRDYGDKEATTIFNTIGNVFSGQVLGETAKTMSSRFGKNKQVRHSLSFTERDTNLSISENLDSVIPESKISNLSQGHFVGAVADNFDEAIKQKIFHARLLVEPAMIAELERVKPIPPGAEFAQISDHQLSYMLETNYNGVKKEISALIQSEIERLTNDPALKHLVENLQPKDE</sequence>
<evidence type="ECO:0000256" key="2">
    <source>
        <dbReference type="ARBA" id="ARBA00008806"/>
    </source>
</evidence>
<comment type="subcellular location">
    <subcellularLocation>
        <location evidence="1">Cell membrane</location>
        <topology evidence="1">Multi-pass membrane protein</topology>
    </subcellularLocation>
</comment>
<evidence type="ECO:0000256" key="3">
    <source>
        <dbReference type="ARBA" id="ARBA00022475"/>
    </source>
</evidence>
<comment type="similarity">
    <text evidence="2">Belongs to the VirD4/TraG family.</text>
</comment>
<evidence type="ECO:0000256" key="1">
    <source>
        <dbReference type="ARBA" id="ARBA00004651"/>
    </source>
</evidence>
<dbReference type="InterPro" id="IPR003688">
    <property type="entry name" value="TraG/VirD4"/>
</dbReference>
<dbReference type="PANTHER" id="PTHR37937:SF1">
    <property type="entry name" value="CONJUGATIVE TRANSFER: DNA TRANSPORT"/>
    <property type="match status" value="1"/>
</dbReference>
<dbReference type="SUPFAM" id="SSF52540">
    <property type="entry name" value="P-loop containing nucleoside triphosphate hydrolases"/>
    <property type="match status" value="1"/>
</dbReference>